<keyword evidence="3" id="KW-0547">Nucleotide-binding</keyword>
<dbReference type="InterPro" id="IPR015860">
    <property type="entry name" value="ABC_transpr_TagH-like"/>
</dbReference>
<dbReference type="RefSeq" id="WP_207051060.1">
    <property type="nucleotide sequence ID" value="NZ_JAFIMU010000006.1"/>
</dbReference>
<dbReference type="EMBL" id="JAFIMU010000006">
    <property type="protein sequence ID" value="MBN8228234.1"/>
    <property type="molecule type" value="Genomic_DNA"/>
</dbReference>
<protein>
    <submittedName>
        <fullName evidence="6">ABC transporter ATP-binding protein</fullName>
    </submittedName>
</protein>
<dbReference type="Proteomes" id="UP000664052">
    <property type="component" value="Unassembled WGS sequence"/>
</dbReference>
<comment type="caution">
    <text evidence="6">The sequence shown here is derived from an EMBL/GenBank/DDBJ whole genome shotgun (WGS) entry which is preliminary data.</text>
</comment>
<dbReference type="CDD" id="cd10147">
    <property type="entry name" value="Wzt_C-like"/>
    <property type="match status" value="1"/>
</dbReference>
<keyword evidence="2" id="KW-0813">Transport</keyword>
<dbReference type="GO" id="GO:0005524">
    <property type="term" value="F:ATP binding"/>
    <property type="evidence" value="ECO:0007669"/>
    <property type="project" value="UniProtKB-KW"/>
</dbReference>
<dbReference type="InterPro" id="IPR029439">
    <property type="entry name" value="Wzt_C"/>
</dbReference>
<comment type="similarity">
    <text evidence="1">Belongs to the ABC transporter superfamily.</text>
</comment>
<dbReference type="InterPro" id="IPR003593">
    <property type="entry name" value="AAA+_ATPase"/>
</dbReference>
<gene>
    <name evidence="6" type="ORF">JYK02_12010</name>
</gene>
<reference evidence="6 7" key="1">
    <citation type="submission" date="2021-02" db="EMBL/GenBank/DDBJ databases">
        <title>De Novo genome assembly of isolated myxobacteria.</title>
        <authorList>
            <person name="Stevens D.C."/>
        </authorList>
    </citation>
    <scope>NUCLEOTIDE SEQUENCE [LARGE SCALE GENOMIC DNA]</scope>
    <source>
        <strain evidence="6 7">ATCC 29039</strain>
    </source>
</reference>
<feature type="domain" description="ABC transporter" evidence="5">
    <location>
        <begin position="39"/>
        <end position="260"/>
    </location>
</feature>
<dbReference type="PANTHER" id="PTHR46743">
    <property type="entry name" value="TEICHOIC ACIDS EXPORT ATP-BINDING PROTEIN TAGH"/>
    <property type="match status" value="1"/>
</dbReference>
<dbReference type="SUPFAM" id="SSF52540">
    <property type="entry name" value="P-loop containing nucleoside triphosphate hydrolases"/>
    <property type="match status" value="1"/>
</dbReference>
<evidence type="ECO:0000313" key="6">
    <source>
        <dbReference type="EMBL" id="MBN8228234.1"/>
    </source>
</evidence>
<dbReference type="InterPro" id="IPR050683">
    <property type="entry name" value="Bact_Polysacc_Export_ATP-bd"/>
</dbReference>
<keyword evidence="7" id="KW-1185">Reference proteome</keyword>
<dbReference type="Gene3D" id="3.40.50.300">
    <property type="entry name" value="P-loop containing nucleotide triphosphate hydrolases"/>
    <property type="match status" value="1"/>
</dbReference>
<evidence type="ECO:0000256" key="4">
    <source>
        <dbReference type="ARBA" id="ARBA00022840"/>
    </source>
</evidence>
<evidence type="ECO:0000313" key="7">
    <source>
        <dbReference type="Proteomes" id="UP000664052"/>
    </source>
</evidence>
<evidence type="ECO:0000256" key="3">
    <source>
        <dbReference type="ARBA" id="ARBA00022741"/>
    </source>
</evidence>
<dbReference type="InterPro" id="IPR003439">
    <property type="entry name" value="ABC_transporter-like_ATP-bd"/>
</dbReference>
<accession>A0ABS3D981</accession>
<dbReference type="CDD" id="cd03220">
    <property type="entry name" value="ABC_KpsT_Wzt"/>
    <property type="match status" value="1"/>
</dbReference>
<evidence type="ECO:0000256" key="1">
    <source>
        <dbReference type="ARBA" id="ARBA00005417"/>
    </source>
</evidence>
<proteinExistence type="inferred from homology"/>
<evidence type="ECO:0000256" key="2">
    <source>
        <dbReference type="ARBA" id="ARBA00022448"/>
    </source>
</evidence>
<dbReference type="PANTHER" id="PTHR46743:SF2">
    <property type="entry name" value="TEICHOIC ACIDS EXPORT ATP-BINDING PROTEIN TAGH"/>
    <property type="match status" value="1"/>
</dbReference>
<dbReference type="Pfam" id="PF00005">
    <property type="entry name" value="ABC_tran"/>
    <property type="match status" value="1"/>
</dbReference>
<sequence length="450" mass="48754">MVQSPTEDAIVIQDVVKNFRKKTIRGEYTTFKSELVRWLRGQRNAASQGGRFIESLRGVNLRIPKGQTVAILGRNGSGKSTLLKLITGIYAPTSGTIQVNGRISALLDLGAGFHPDFSGRENILINGIILGMSRAEVRAKMDDIIAFSELGEFIDEPVRTYSSGMYMRLAFSVATHVDPDILIIDEILAVGDEHFSKKSLAKMTEFKRLGKTIVLVTHDMSTVERWCDQAAWLDGGRIRRVGTPAEIAAEYRQAVSLAEARSTVFTPPALTEGGGALPSLPEGAAVVRDEPPASPPIAVSRVWLSGPRGEELGLLTTETRAEVCIDYVARESVEDVEFVLTLASADGAVLYVTSTRTDRVALPVPLPPQGRLRFVLPRLGLLGGSYVLSVELKTGNNANPEPGREARCTFSVSTEHDDRGVFRPEHTWVVEEAPAAPVQAVSVSKHAAAS</sequence>
<name>A0ABS3D981_9BACT</name>
<organism evidence="6 7">
    <name type="scientific">Corallococcus macrosporus</name>
    <dbReference type="NCBI Taxonomy" id="35"/>
    <lineage>
        <taxon>Bacteria</taxon>
        <taxon>Pseudomonadati</taxon>
        <taxon>Myxococcota</taxon>
        <taxon>Myxococcia</taxon>
        <taxon>Myxococcales</taxon>
        <taxon>Cystobacterineae</taxon>
        <taxon>Myxococcaceae</taxon>
        <taxon>Corallococcus</taxon>
    </lineage>
</organism>
<dbReference type="Gene3D" id="2.70.50.60">
    <property type="entry name" value="abc- transporter (atp binding component) like domain"/>
    <property type="match status" value="1"/>
</dbReference>
<dbReference type="Pfam" id="PF14524">
    <property type="entry name" value="Wzt_C"/>
    <property type="match status" value="1"/>
</dbReference>
<dbReference type="PROSITE" id="PS50893">
    <property type="entry name" value="ABC_TRANSPORTER_2"/>
    <property type="match status" value="1"/>
</dbReference>
<dbReference type="SMART" id="SM00382">
    <property type="entry name" value="AAA"/>
    <property type="match status" value="1"/>
</dbReference>
<dbReference type="InterPro" id="IPR027417">
    <property type="entry name" value="P-loop_NTPase"/>
</dbReference>
<keyword evidence="4 6" id="KW-0067">ATP-binding</keyword>
<evidence type="ECO:0000259" key="5">
    <source>
        <dbReference type="PROSITE" id="PS50893"/>
    </source>
</evidence>